<feature type="chain" id="PRO_5013322480" description="Lipopolysaccharide assembly protein A domain-containing protein" evidence="3">
    <location>
        <begin position="25"/>
        <end position="92"/>
    </location>
</feature>
<keyword evidence="2" id="KW-0812">Transmembrane</keyword>
<feature type="transmembrane region" description="Helical" evidence="2">
    <location>
        <begin position="34"/>
        <end position="57"/>
    </location>
</feature>
<name>A0A1Y2L997_9PROT</name>
<sequence>MKMLSLGTLAIMAATLLTAMPAQAYVGPGAGLSLLSALWAVLAAIFVAVGFVLLWPIRKMMRKRKRARQEKSEPANTASTPVSNATAEQPKA</sequence>
<evidence type="ECO:0000313" key="4">
    <source>
        <dbReference type="EMBL" id="OSQ46958.1"/>
    </source>
</evidence>
<comment type="caution">
    <text evidence="4">The sequence shown here is derived from an EMBL/GenBank/DDBJ whole genome shotgun (WGS) entry which is preliminary data.</text>
</comment>
<dbReference type="EMBL" id="JFKB01000010">
    <property type="protein sequence ID" value="OSQ46958.1"/>
    <property type="molecule type" value="Genomic_DNA"/>
</dbReference>
<dbReference type="STRING" id="1293890.TALK_14925"/>
<evidence type="ECO:0000256" key="3">
    <source>
        <dbReference type="SAM" id="SignalP"/>
    </source>
</evidence>
<accession>A0A1Y2L997</accession>
<feature type="compositionally biased region" description="Polar residues" evidence="1">
    <location>
        <begin position="74"/>
        <end position="92"/>
    </location>
</feature>
<evidence type="ECO:0000256" key="2">
    <source>
        <dbReference type="SAM" id="Phobius"/>
    </source>
</evidence>
<dbReference type="Proteomes" id="UP000193396">
    <property type="component" value="Unassembled WGS sequence"/>
</dbReference>
<proteinExistence type="predicted"/>
<keyword evidence="2" id="KW-0472">Membrane</keyword>
<evidence type="ECO:0008006" key="6">
    <source>
        <dbReference type="Google" id="ProtNLM"/>
    </source>
</evidence>
<gene>
    <name evidence="4" type="ORF">TALK_14925</name>
</gene>
<evidence type="ECO:0000256" key="1">
    <source>
        <dbReference type="SAM" id="MobiDB-lite"/>
    </source>
</evidence>
<organism evidence="4 5">
    <name type="scientific">Thalassospira alkalitolerans</name>
    <dbReference type="NCBI Taxonomy" id="1293890"/>
    <lineage>
        <taxon>Bacteria</taxon>
        <taxon>Pseudomonadati</taxon>
        <taxon>Pseudomonadota</taxon>
        <taxon>Alphaproteobacteria</taxon>
        <taxon>Rhodospirillales</taxon>
        <taxon>Thalassospiraceae</taxon>
        <taxon>Thalassospira</taxon>
    </lineage>
</organism>
<feature type="region of interest" description="Disordered" evidence="1">
    <location>
        <begin position="64"/>
        <end position="92"/>
    </location>
</feature>
<keyword evidence="5" id="KW-1185">Reference proteome</keyword>
<keyword evidence="2" id="KW-1133">Transmembrane helix</keyword>
<keyword evidence="3" id="KW-0732">Signal</keyword>
<evidence type="ECO:0000313" key="5">
    <source>
        <dbReference type="Proteomes" id="UP000193396"/>
    </source>
</evidence>
<reference evidence="4 5" key="1">
    <citation type="submission" date="2014-03" db="EMBL/GenBank/DDBJ databases">
        <title>The draft genome sequence of Thalassospira alkalitolerans JCM 18968.</title>
        <authorList>
            <person name="Lai Q."/>
            <person name="Shao Z."/>
        </authorList>
    </citation>
    <scope>NUCLEOTIDE SEQUENCE [LARGE SCALE GENOMIC DNA]</scope>
    <source>
        <strain evidence="4 5">JCM 18968</strain>
    </source>
</reference>
<feature type="signal peptide" evidence="3">
    <location>
        <begin position="1"/>
        <end position="24"/>
    </location>
</feature>
<dbReference type="AlphaFoldDB" id="A0A1Y2L997"/>
<protein>
    <recommendedName>
        <fullName evidence="6">Lipopolysaccharide assembly protein A domain-containing protein</fullName>
    </recommendedName>
</protein>